<comment type="subcellular location">
    <subcellularLocation>
        <location evidence="1">Cell membrane</location>
        <topology evidence="1">Multi-pass membrane protein</topology>
    </subcellularLocation>
</comment>
<feature type="transmembrane region" description="Helical" evidence="6">
    <location>
        <begin position="123"/>
        <end position="147"/>
    </location>
</feature>
<evidence type="ECO:0000256" key="2">
    <source>
        <dbReference type="ARBA" id="ARBA00022475"/>
    </source>
</evidence>
<gene>
    <name evidence="9" type="ordered locus">Smar_0975</name>
</gene>
<dbReference type="eggNOG" id="arCOG02298">
    <property type="taxonomic scope" value="Archaea"/>
</dbReference>
<evidence type="ECO:0000259" key="7">
    <source>
        <dbReference type="Pfam" id="PF01478"/>
    </source>
</evidence>
<dbReference type="GO" id="GO:0005886">
    <property type="term" value="C:plasma membrane"/>
    <property type="evidence" value="ECO:0007669"/>
    <property type="project" value="UniProtKB-SubCell"/>
</dbReference>
<keyword evidence="2" id="KW-1003">Cell membrane</keyword>
<sequence>MDIHVLIDLVKIVFSLIVLFIFSIYDIKYRDIPDIYVWSFLGISIVLFIFTITQYEFTVFLISFIMMSLLFGGGVPLALYFLGYMGAADVIAIVSLAFLFPYTDIYKYSLLTSGVEGVHIPPVFVIILYSTIVYLVYLPFKIMYILLVHRDKLPRNISYLLKLIYLLTGTPMKISDYLRKKHYYPLTVFKENDQGVEVIYRSSFSVEEDYIDHHENLKRLISKGKISPNNYIWVTYGIPYIVLLLFGLVMLLIIGDYPLLLFLKFLV</sequence>
<reference evidence="10" key="1">
    <citation type="journal article" date="2009" name="BMC Genomics">
        <title>The complete genome sequence of Staphylothermus marinus reveals differences in sulfur metabolism among heterotrophic Crenarchaeota.</title>
        <authorList>
            <person name="Anderson I.J."/>
            <person name="Dharmarajan L."/>
            <person name="Rodriguez J."/>
            <person name="Hooper S."/>
            <person name="Porat I."/>
            <person name="Ulrich L.E."/>
            <person name="Elkins J.G."/>
            <person name="Mavromatis K."/>
            <person name="Sun H."/>
            <person name="Land M."/>
            <person name="Lapidus A."/>
            <person name="Lucas S."/>
            <person name="Barry K."/>
            <person name="Huber H."/>
            <person name="Zhulin I.B."/>
            <person name="Whitman W.B."/>
            <person name="Mukhopadhyay B."/>
            <person name="Woese C."/>
            <person name="Bristow J."/>
            <person name="Kyrpides N."/>
        </authorList>
    </citation>
    <scope>NUCLEOTIDE SEQUENCE [LARGE SCALE GENOMIC DNA]</scope>
    <source>
        <strain evidence="10">ATCC 43588 / DSM 3639 / JCM 9404 / F1</strain>
    </source>
</reference>
<evidence type="ECO:0000259" key="8">
    <source>
        <dbReference type="Pfam" id="PF06847"/>
    </source>
</evidence>
<dbReference type="Proteomes" id="UP000000254">
    <property type="component" value="Chromosome"/>
</dbReference>
<dbReference type="EMBL" id="CP000575">
    <property type="protein sequence ID" value="ABN70074.1"/>
    <property type="molecule type" value="Genomic_DNA"/>
</dbReference>
<dbReference type="STRING" id="399550.Smar_0975"/>
<dbReference type="Gene3D" id="1.20.120.1220">
    <property type="match status" value="1"/>
</dbReference>
<dbReference type="Pfam" id="PF06847">
    <property type="entry name" value="Arc_PepC_II"/>
    <property type="match status" value="1"/>
</dbReference>
<evidence type="ECO:0000313" key="9">
    <source>
        <dbReference type="EMBL" id="ABN70074.1"/>
    </source>
</evidence>
<keyword evidence="5 6" id="KW-0472">Membrane</keyword>
<feature type="transmembrane region" description="Helical" evidence="6">
    <location>
        <begin position="35"/>
        <end position="53"/>
    </location>
</feature>
<feature type="domain" description="Preflagellin peptidase C-terminal" evidence="8">
    <location>
        <begin position="162"/>
        <end position="257"/>
    </location>
</feature>
<proteinExistence type="predicted"/>
<accession>A3DN64</accession>
<feature type="transmembrane region" description="Helical" evidence="6">
    <location>
        <begin position="238"/>
        <end position="263"/>
    </location>
</feature>
<evidence type="ECO:0000313" key="10">
    <source>
        <dbReference type="Proteomes" id="UP000000254"/>
    </source>
</evidence>
<protein>
    <submittedName>
        <fullName evidence="9">Peptidase A24A, prepilin type IV</fullName>
    </submittedName>
</protein>
<dbReference type="PANTHER" id="PTHR36506:SF1">
    <property type="entry name" value="PREFLAGELLIN PEPTIDASE"/>
    <property type="match status" value="1"/>
</dbReference>
<keyword evidence="4 6" id="KW-1133">Transmembrane helix</keyword>
<keyword evidence="3 6" id="KW-0812">Transmembrane</keyword>
<dbReference type="AlphaFoldDB" id="A3DN64"/>
<name>A3DN64_STAMF</name>
<dbReference type="KEGG" id="smr:Smar_0975"/>
<dbReference type="GO" id="GO:0004190">
    <property type="term" value="F:aspartic-type endopeptidase activity"/>
    <property type="evidence" value="ECO:0007669"/>
    <property type="project" value="InterPro"/>
</dbReference>
<keyword evidence="10" id="KW-1185">Reference proteome</keyword>
<dbReference type="InterPro" id="IPR009655">
    <property type="entry name" value="Preflagellin_peptidase_C"/>
</dbReference>
<organism evidence="9 10">
    <name type="scientific">Staphylothermus marinus (strain ATCC 43588 / DSM 3639 / JCM 9404 / F1)</name>
    <dbReference type="NCBI Taxonomy" id="399550"/>
    <lineage>
        <taxon>Archaea</taxon>
        <taxon>Thermoproteota</taxon>
        <taxon>Thermoprotei</taxon>
        <taxon>Desulfurococcales</taxon>
        <taxon>Desulfurococcaceae</taxon>
        <taxon>Staphylothermus</taxon>
    </lineage>
</organism>
<dbReference type="InterPro" id="IPR000045">
    <property type="entry name" value="Prepilin_IV_endopep_pep"/>
</dbReference>
<dbReference type="Pfam" id="PF01478">
    <property type="entry name" value="Peptidase_A24"/>
    <property type="match status" value="1"/>
</dbReference>
<evidence type="ECO:0000256" key="4">
    <source>
        <dbReference type="ARBA" id="ARBA00022989"/>
    </source>
</evidence>
<evidence type="ECO:0000256" key="6">
    <source>
        <dbReference type="SAM" id="Phobius"/>
    </source>
</evidence>
<feature type="transmembrane region" description="Helical" evidence="6">
    <location>
        <begin position="59"/>
        <end position="79"/>
    </location>
</feature>
<dbReference type="Gene3D" id="6.10.250.3240">
    <property type="match status" value="1"/>
</dbReference>
<evidence type="ECO:0000256" key="5">
    <source>
        <dbReference type="ARBA" id="ARBA00023136"/>
    </source>
</evidence>
<dbReference type="PANTHER" id="PTHR36506">
    <property type="entry name" value="PREFLAGELLIN PEPTIDASE"/>
    <property type="match status" value="1"/>
</dbReference>
<dbReference type="HOGENOM" id="CLU_1052125_0_0_2"/>
<evidence type="ECO:0000256" key="3">
    <source>
        <dbReference type="ARBA" id="ARBA00022692"/>
    </source>
</evidence>
<dbReference type="InterPro" id="IPR052218">
    <property type="entry name" value="Preflagellin_Peptidase"/>
</dbReference>
<feature type="domain" description="Prepilin type IV endopeptidase peptidase" evidence="7">
    <location>
        <begin position="14"/>
        <end position="137"/>
    </location>
</feature>
<reference evidence="9 10" key="2">
    <citation type="journal article" date="2009" name="Stand. Genomic Sci.">
        <title>Complete genome sequence of Staphylothermus marinus Stetter and Fiala 1986 type strain F1.</title>
        <authorList>
            <person name="Anderson I.J."/>
            <person name="Sun H."/>
            <person name="Lapidus A."/>
            <person name="Copeland A."/>
            <person name="Glavina Del Rio T."/>
            <person name="Tice H."/>
            <person name="Dalin E."/>
            <person name="Lucas S."/>
            <person name="Barry K."/>
            <person name="Land M."/>
            <person name="Richardson P."/>
            <person name="Huber H."/>
            <person name="Kyrpides N.C."/>
        </authorList>
    </citation>
    <scope>NUCLEOTIDE SEQUENCE [LARGE SCALE GENOMIC DNA]</scope>
    <source>
        <strain evidence="10">ATCC 43588 / DSM 3639 / JCM 9404 / F1</strain>
    </source>
</reference>
<feature type="transmembrane region" description="Helical" evidence="6">
    <location>
        <begin position="6"/>
        <end position="23"/>
    </location>
</feature>
<evidence type="ECO:0000256" key="1">
    <source>
        <dbReference type="ARBA" id="ARBA00004651"/>
    </source>
</evidence>
<feature type="transmembrane region" description="Helical" evidence="6">
    <location>
        <begin position="86"/>
        <end position="103"/>
    </location>
</feature>